<name>A0A5B2V9S3_9HYPH</name>
<dbReference type="CDD" id="cd05483">
    <property type="entry name" value="retropepsin_like_bacteria"/>
    <property type="match status" value="1"/>
</dbReference>
<reference evidence="1 2" key="1">
    <citation type="submission" date="2019-09" db="EMBL/GenBank/DDBJ databases">
        <title>Salinarimonas rosea gen. nov., sp. nov., a new member of the a-2 subgroup of the Proteobacteria.</title>
        <authorList>
            <person name="Liu J."/>
        </authorList>
    </citation>
    <scope>NUCLEOTIDE SEQUENCE [LARGE SCALE GENOMIC DNA]</scope>
    <source>
        <strain evidence="1 2">BN140002</strain>
    </source>
</reference>
<evidence type="ECO:0000313" key="2">
    <source>
        <dbReference type="Proteomes" id="UP000323142"/>
    </source>
</evidence>
<dbReference type="InterPro" id="IPR021109">
    <property type="entry name" value="Peptidase_aspartic_dom_sf"/>
</dbReference>
<keyword evidence="1" id="KW-0645">Protease</keyword>
<dbReference type="GO" id="GO:0008233">
    <property type="term" value="F:peptidase activity"/>
    <property type="evidence" value="ECO:0007669"/>
    <property type="project" value="UniProtKB-KW"/>
</dbReference>
<dbReference type="EC" id="3.4.23.-" evidence="1"/>
<dbReference type="AlphaFoldDB" id="A0A5B2V9S3"/>
<protein>
    <submittedName>
        <fullName evidence="1">TIGR02281 family clan AA aspartic protease</fullName>
        <ecNumber evidence="1">3.4.23.-</ecNumber>
    </submittedName>
</protein>
<evidence type="ECO:0000313" key="1">
    <source>
        <dbReference type="EMBL" id="KAA2234987.1"/>
    </source>
</evidence>
<dbReference type="GO" id="GO:0006508">
    <property type="term" value="P:proteolysis"/>
    <property type="evidence" value="ECO:0007669"/>
    <property type="project" value="UniProtKB-KW"/>
</dbReference>
<proteinExistence type="predicted"/>
<sequence length="163" mass="16684">MTRPIVWALGVFGVAALSAGQFVSNGPPGAVAPASVAGTGERLLVIASDLRGHYIVHPTIGSARLRMLVDTGASFVALTAEDAGKAGIRPGPGDPVRTLSTANGVVVARAVRVREMSVGDIVVRDVEAVVMPPGSMGVSLLGMAFLRRLKGFEVSGGRLTLRG</sequence>
<dbReference type="Pfam" id="PF13975">
    <property type="entry name" value="gag-asp_proteas"/>
    <property type="match status" value="1"/>
</dbReference>
<reference evidence="1 2" key="2">
    <citation type="submission" date="2019-09" db="EMBL/GenBank/DDBJ databases">
        <authorList>
            <person name="Jin C."/>
        </authorList>
    </citation>
    <scope>NUCLEOTIDE SEQUENCE [LARGE SCALE GENOMIC DNA]</scope>
    <source>
        <strain evidence="1 2">BN140002</strain>
    </source>
</reference>
<dbReference type="NCBIfam" id="TIGR02281">
    <property type="entry name" value="clan_AA_DTGA"/>
    <property type="match status" value="1"/>
</dbReference>
<dbReference type="OrthoDB" id="7595324at2"/>
<dbReference type="InterPro" id="IPR034122">
    <property type="entry name" value="Retropepsin-like_bacterial"/>
</dbReference>
<dbReference type="EMBL" id="VUOA01000040">
    <property type="protein sequence ID" value="KAA2234987.1"/>
    <property type="molecule type" value="Genomic_DNA"/>
</dbReference>
<comment type="caution">
    <text evidence="1">The sequence shown here is derived from an EMBL/GenBank/DDBJ whole genome shotgun (WGS) entry which is preliminary data.</text>
</comment>
<organism evidence="1 2">
    <name type="scientific">Salinarimonas soli</name>
    <dbReference type="NCBI Taxonomy" id="1638099"/>
    <lineage>
        <taxon>Bacteria</taxon>
        <taxon>Pseudomonadati</taxon>
        <taxon>Pseudomonadota</taxon>
        <taxon>Alphaproteobacteria</taxon>
        <taxon>Hyphomicrobiales</taxon>
        <taxon>Salinarimonadaceae</taxon>
        <taxon>Salinarimonas</taxon>
    </lineage>
</organism>
<dbReference type="Proteomes" id="UP000323142">
    <property type="component" value="Unassembled WGS sequence"/>
</dbReference>
<dbReference type="InterPro" id="IPR011969">
    <property type="entry name" value="Clan_AA_Asp_peptidase_C"/>
</dbReference>
<gene>
    <name evidence="1" type="ORF">F0L46_21860</name>
</gene>
<dbReference type="RefSeq" id="WP_149821562.1">
    <property type="nucleotide sequence ID" value="NZ_VUOA01000040.1"/>
</dbReference>
<accession>A0A5B2V9S3</accession>
<keyword evidence="1" id="KW-0378">Hydrolase</keyword>
<dbReference type="SUPFAM" id="SSF50630">
    <property type="entry name" value="Acid proteases"/>
    <property type="match status" value="1"/>
</dbReference>
<dbReference type="Gene3D" id="2.40.70.10">
    <property type="entry name" value="Acid Proteases"/>
    <property type="match status" value="1"/>
</dbReference>
<keyword evidence="2" id="KW-1185">Reference proteome</keyword>